<name>A0ABR2KIY6_9EUKA</name>
<feature type="domain" description="Protein kinase" evidence="1">
    <location>
        <begin position="1"/>
        <end position="150"/>
    </location>
</feature>
<dbReference type="Gene3D" id="1.10.510.10">
    <property type="entry name" value="Transferase(Phosphotransferase) domain 1"/>
    <property type="match status" value="1"/>
</dbReference>
<dbReference type="SUPFAM" id="SSF56112">
    <property type="entry name" value="Protein kinase-like (PK-like)"/>
    <property type="match status" value="1"/>
</dbReference>
<dbReference type="PROSITE" id="PS50011">
    <property type="entry name" value="PROTEIN_KINASE_DOM"/>
    <property type="match status" value="1"/>
</dbReference>
<gene>
    <name evidence="2" type="ORF">M9Y10_028304</name>
</gene>
<proteinExistence type="predicted"/>
<dbReference type="InterPro" id="IPR000719">
    <property type="entry name" value="Prot_kinase_dom"/>
</dbReference>
<accession>A0ABR2KIY6</accession>
<dbReference type="EMBL" id="JAPFFF010000004">
    <property type="protein sequence ID" value="KAK8891099.1"/>
    <property type="molecule type" value="Genomic_DNA"/>
</dbReference>
<evidence type="ECO:0000313" key="3">
    <source>
        <dbReference type="Proteomes" id="UP001470230"/>
    </source>
</evidence>
<dbReference type="PANTHER" id="PTHR44329">
    <property type="entry name" value="SERINE/THREONINE-PROTEIN KINASE TNNI3K-RELATED"/>
    <property type="match status" value="1"/>
</dbReference>
<dbReference type="Proteomes" id="UP001470230">
    <property type="component" value="Unassembled WGS sequence"/>
</dbReference>
<dbReference type="InterPro" id="IPR011009">
    <property type="entry name" value="Kinase-like_dom_sf"/>
</dbReference>
<evidence type="ECO:0000313" key="2">
    <source>
        <dbReference type="EMBL" id="KAK8891099.1"/>
    </source>
</evidence>
<organism evidence="2 3">
    <name type="scientific">Tritrichomonas musculus</name>
    <dbReference type="NCBI Taxonomy" id="1915356"/>
    <lineage>
        <taxon>Eukaryota</taxon>
        <taxon>Metamonada</taxon>
        <taxon>Parabasalia</taxon>
        <taxon>Tritrichomonadida</taxon>
        <taxon>Tritrichomonadidae</taxon>
        <taxon>Tritrichomonas</taxon>
    </lineage>
</organism>
<reference evidence="2 3" key="1">
    <citation type="submission" date="2024-04" db="EMBL/GenBank/DDBJ databases">
        <title>Tritrichomonas musculus Genome.</title>
        <authorList>
            <person name="Alves-Ferreira E."/>
            <person name="Grigg M."/>
            <person name="Lorenzi H."/>
            <person name="Galac M."/>
        </authorList>
    </citation>
    <scope>NUCLEOTIDE SEQUENCE [LARGE SCALE GENOMIC DNA]</scope>
    <source>
        <strain evidence="2 3">EAF2021</strain>
    </source>
</reference>
<keyword evidence="3" id="KW-1185">Reference proteome</keyword>
<dbReference type="InterPro" id="IPR001245">
    <property type="entry name" value="Ser-Thr/Tyr_kinase_cat_dom"/>
</dbReference>
<dbReference type="InterPro" id="IPR051681">
    <property type="entry name" value="Ser/Thr_Kinases-Pseudokinases"/>
</dbReference>
<protein>
    <recommendedName>
        <fullName evidence="1">Protein kinase domain-containing protein</fullName>
    </recommendedName>
</protein>
<dbReference type="Pfam" id="PF07714">
    <property type="entry name" value="PK_Tyr_Ser-Thr"/>
    <property type="match status" value="1"/>
</dbReference>
<sequence length="202" mass="23882">MIHQDINPSNILFDEFLFPKLSDFCYAYIRERCLGEDFNIIIPGNPEYLAPDIFDDNEEASSCCDGRKSDIYSFAIVMYVIMTGDKPYNNFMKPIGIINYVKNDHKRPVFNKPIPDCYRDLIEKCWSENPDDRPSGEDIVDILKTNTSFLTEKVDKEKYFNYIKYIESMKTKPFYDNQLNMPVFPKRDFQTDLFQKVDIYDN</sequence>
<evidence type="ECO:0000259" key="1">
    <source>
        <dbReference type="PROSITE" id="PS50011"/>
    </source>
</evidence>
<comment type="caution">
    <text evidence="2">The sequence shown here is derived from an EMBL/GenBank/DDBJ whole genome shotgun (WGS) entry which is preliminary data.</text>
</comment>